<sequence length="70" mass="7623">MDENFNDRAAEAGGFRCRDNRNWDSGSQSWLRNKGCRFGILARRAEGNLNGSRSAGGGVLVSGIDYKAIT</sequence>
<keyword evidence="2" id="KW-1185">Reference proteome</keyword>
<reference evidence="1 2" key="1">
    <citation type="submission" date="2023-04" db="EMBL/GenBank/DDBJ databases">
        <title>Genome of Basidiobolus ranarum AG-B5.</title>
        <authorList>
            <person name="Stajich J.E."/>
            <person name="Carter-House D."/>
            <person name="Gryganskyi A."/>
        </authorList>
    </citation>
    <scope>NUCLEOTIDE SEQUENCE [LARGE SCALE GENOMIC DNA]</scope>
    <source>
        <strain evidence="1 2">AG-B5</strain>
    </source>
</reference>
<protein>
    <submittedName>
        <fullName evidence="1">Uncharacterized protein</fullName>
    </submittedName>
</protein>
<organism evidence="1 2">
    <name type="scientific">Basidiobolus ranarum</name>
    <dbReference type="NCBI Taxonomy" id="34480"/>
    <lineage>
        <taxon>Eukaryota</taxon>
        <taxon>Fungi</taxon>
        <taxon>Fungi incertae sedis</taxon>
        <taxon>Zoopagomycota</taxon>
        <taxon>Entomophthoromycotina</taxon>
        <taxon>Basidiobolomycetes</taxon>
        <taxon>Basidiobolales</taxon>
        <taxon>Basidiobolaceae</taxon>
        <taxon>Basidiobolus</taxon>
    </lineage>
</organism>
<name>A0ABR2WI42_9FUNG</name>
<comment type="caution">
    <text evidence="1">The sequence shown here is derived from an EMBL/GenBank/DDBJ whole genome shotgun (WGS) entry which is preliminary data.</text>
</comment>
<accession>A0ABR2WI42</accession>
<proteinExistence type="predicted"/>
<gene>
    <name evidence="1" type="ORF">K7432_014100</name>
</gene>
<dbReference type="Proteomes" id="UP001479436">
    <property type="component" value="Unassembled WGS sequence"/>
</dbReference>
<evidence type="ECO:0000313" key="1">
    <source>
        <dbReference type="EMBL" id="KAK9761179.1"/>
    </source>
</evidence>
<evidence type="ECO:0000313" key="2">
    <source>
        <dbReference type="Proteomes" id="UP001479436"/>
    </source>
</evidence>
<dbReference type="EMBL" id="JASJQH010001517">
    <property type="protein sequence ID" value="KAK9761179.1"/>
    <property type="molecule type" value="Genomic_DNA"/>
</dbReference>